<dbReference type="InterPro" id="IPR003305">
    <property type="entry name" value="CenC_carb-bd"/>
</dbReference>
<evidence type="ECO:0000313" key="8">
    <source>
        <dbReference type="Proteomes" id="UP001208649"/>
    </source>
</evidence>
<dbReference type="Proteomes" id="UP001208649">
    <property type="component" value="Unassembled WGS sequence"/>
</dbReference>
<dbReference type="InterPro" id="IPR026444">
    <property type="entry name" value="Secre_tail"/>
</dbReference>
<proteinExistence type="predicted"/>
<dbReference type="InterPro" id="IPR008979">
    <property type="entry name" value="Galactose-bd-like_sf"/>
</dbReference>
<dbReference type="InterPro" id="IPR036116">
    <property type="entry name" value="FN3_sf"/>
</dbReference>
<protein>
    <submittedName>
        <fullName evidence="7">Choice-of-anchor J domain-containing protein</fullName>
    </submittedName>
</protein>
<evidence type="ECO:0000256" key="2">
    <source>
        <dbReference type="ARBA" id="ARBA00022801"/>
    </source>
</evidence>
<dbReference type="Pfam" id="PF02018">
    <property type="entry name" value="CBM_4_9"/>
    <property type="match status" value="1"/>
</dbReference>
<dbReference type="EMBL" id="JAOTEM010000001">
    <property type="protein sequence ID" value="MCU7616727.1"/>
    <property type="molecule type" value="Genomic_DNA"/>
</dbReference>
<evidence type="ECO:0000259" key="6">
    <source>
        <dbReference type="Pfam" id="PF18962"/>
    </source>
</evidence>
<comment type="caution">
    <text evidence="7">The sequence shown here is derived from an EMBL/GenBank/DDBJ whole genome shotgun (WGS) entry which is preliminary data.</text>
</comment>
<evidence type="ECO:0000313" key="7">
    <source>
        <dbReference type="EMBL" id="MCU7616727.1"/>
    </source>
</evidence>
<feature type="domain" description="CBM-cenC" evidence="4">
    <location>
        <begin position="284"/>
        <end position="405"/>
    </location>
</feature>
<organism evidence="7 8">
    <name type="scientific">Chryseobacterium edaphi</name>
    <dbReference type="NCBI Taxonomy" id="2976532"/>
    <lineage>
        <taxon>Bacteria</taxon>
        <taxon>Pseudomonadati</taxon>
        <taxon>Bacteroidota</taxon>
        <taxon>Flavobacteriia</taxon>
        <taxon>Flavobacteriales</taxon>
        <taxon>Weeksellaceae</taxon>
        <taxon>Chryseobacterium group</taxon>
        <taxon>Chryseobacterium</taxon>
    </lineage>
</organism>
<dbReference type="InterPro" id="IPR013783">
    <property type="entry name" value="Ig-like_fold"/>
</dbReference>
<dbReference type="SUPFAM" id="SSF49785">
    <property type="entry name" value="Galactose-binding domain-like"/>
    <property type="match status" value="1"/>
</dbReference>
<dbReference type="Pfam" id="PF18962">
    <property type="entry name" value="Por_Secre_tail"/>
    <property type="match status" value="1"/>
</dbReference>
<dbReference type="InterPro" id="IPR011628">
    <property type="entry name" value="Cleaved_adhesin"/>
</dbReference>
<dbReference type="InterPro" id="IPR003961">
    <property type="entry name" value="FN3_dom"/>
</dbReference>
<reference evidence="8" key="1">
    <citation type="submission" date="2023-07" db="EMBL/GenBank/DDBJ databases">
        <title>Chryseobacterium sp. strain PBS4-4 Genome sequencing and assembly.</title>
        <authorList>
            <person name="Jung Y."/>
        </authorList>
    </citation>
    <scope>NUCLEOTIDE SEQUENCE [LARGE SCALE GENOMIC DNA]</scope>
    <source>
        <strain evidence="8">PBS4-4</strain>
    </source>
</reference>
<dbReference type="Pfam" id="PF07675">
    <property type="entry name" value="Cleaved_Adhesin"/>
    <property type="match status" value="1"/>
</dbReference>
<gene>
    <name evidence="7" type="ORF">NZ698_05920</name>
</gene>
<keyword evidence="1 3" id="KW-0732">Signal</keyword>
<feature type="signal peptide" evidence="3">
    <location>
        <begin position="1"/>
        <end position="22"/>
    </location>
</feature>
<evidence type="ECO:0000256" key="3">
    <source>
        <dbReference type="SAM" id="SignalP"/>
    </source>
</evidence>
<evidence type="ECO:0000259" key="5">
    <source>
        <dbReference type="Pfam" id="PF07675"/>
    </source>
</evidence>
<keyword evidence="8" id="KW-1185">Reference proteome</keyword>
<feature type="domain" description="Cleaved adhesin" evidence="5">
    <location>
        <begin position="35"/>
        <end position="176"/>
    </location>
</feature>
<accession>A0ABT2W630</accession>
<sequence length="517" mass="55320">MKKVLSSLLLTASAIAFGQVFSAGFETNYGPITNWTLYNVDGLTPNSTVSFVNAAWVSSAEEVGNNVAMSTSYYTPAGISNDWMVSPAITLPSGTNTLYWHARSYDATYKESYKVYISTTGNAVSNFTTPALTVNGEEATWQNKSIDLSSYAGQTIYIAFQNFSNDAFLGAIDNVHVLNGTSPQPGRVMTTSNVGLTSARLNWTAATGVTGYDYSRGAVGHTPAVTGSVTGATTNFADINSGLSANSMYEYYVRSKNNTVNGAWIGPYRLFTAQALGAGTPYSYGFDNTSTGFYQNDGWTGAWSTNATAGNPQAGAQMVFSNNSTTAATNRWLFSKPFNLSAGNTYTATFYLRNFGGATPPAQSVKLTVGNEATSAAQTNTVWTSSTVANTTWTQYTATFTPASTGTYYFGFNHFSPIQASAVSLGLDTFNISGVLGVNDTEVIKKGISIYPNPATDFVTIKSDSKINNVELFDASGRKVSVYLNDNKIDVRSLTPGSYLINIETKDGISTEKFIKK</sequence>
<dbReference type="Gene3D" id="2.60.40.10">
    <property type="entry name" value="Immunoglobulins"/>
    <property type="match status" value="1"/>
</dbReference>
<dbReference type="SUPFAM" id="SSF49265">
    <property type="entry name" value="Fibronectin type III"/>
    <property type="match status" value="1"/>
</dbReference>
<feature type="chain" id="PRO_5046153697" evidence="3">
    <location>
        <begin position="23"/>
        <end position="517"/>
    </location>
</feature>
<evidence type="ECO:0000256" key="1">
    <source>
        <dbReference type="ARBA" id="ARBA00022729"/>
    </source>
</evidence>
<dbReference type="NCBIfam" id="TIGR04183">
    <property type="entry name" value="Por_Secre_tail"/>
    <property type="match status" value="1"/>
</dbReference>
<name>A0ABT2W630_9FLAO</name>
<dbReference type="CDD" id="cd00063">
    <property type="entry name" value="FN3"/>
    <property type="match status" value="1"/>
</dbReference>
<feature type="domain" description="Secretion system C-terminal sorting" evidence="6">
    <location>
        <begin position="450"/>
        <end position="515"/>
    </location>
</feature>
<evidence type="ECO:0000259" key="4">
    <source>
        <dbReference type="Pfam" id="PF02018"/>
    </source>
</evidence>
<dbReference type="InterPro" id="IPR013320">
    <property type="entry name" value="ConA-like_dom_sf"/>
</dbReference>
<dbReference type="NCBIfam" id="NF038128">
    <property type="entry name" value="choice_anch_J"/>
    <property type="match status" value="2"/>
</dbReference>
<dbReference type="Gene3D" id="2.60.120.200">
    <property type="match status" value="2"/>
</dbReference>
<keyword evidence="2" id="KW-0378">Hydrolase</keyword>
<dbReference type="SUPFAM" id="SSF49899">
    <property type="entry name" value="Concanavalin A-like lectins/glucanases"/>
    <property type="match status" value="1"/>
</dbReference>
<dbReference type="RefSeq" id="WP_263002159.1">
    <property type="nucleotide sequence ID" value="NZ_JAOTEM010000001.1"/>
</dbReference>